<organism evidence="12 13">
    <name type="scientific">Pontivivens nitratireducens</name>
    <dbReference type="NCBI Taxonomy" id="2758038"/>
    <lineage>
        <taxon>Bacteria</taxon>
        <taxon>Pseudomonadati</taxon>
        <taxon>Pseudomonadota</taxon>
        <taxon>Alphaproteobacteria</taxon>
        <taxon>Rhodobacterales</taxon>
        <taxon>Paracoccaceae</taxon>
        <taxon>Pontivivens</taxon>
    </lineage>
</organism>
<evidence type="ECO:0000256" key="5">
    <source>
        <dbReference type="ARBA" id="ARBA00022519"/>
    </source>
</evidence>
<dbReference type="InterPro" id="IPR045863">
    <property type="entry name" value="CorA_TM1_TM2"/>
</dbReference>
<dbReference type="KEGG" id="mon:G8E03_04625"/>
<dbReference type="PANTHER" id="PTHR46494">
    <property type="entry name" value="CORA FAMILY METAL ION TRANSPORTER (EUROFUNG)"/>
    <property type="match status" value="1"/>
</dbReference>
<evidence type="ECO:0000256" key="7">
    <source>
        <dbReference type="ARBA" id="ARBA00022833"/>
    </source>
</evidence>
<keyword evidence="4" id="KW-1003">Cell membrane</keyword>
<keyword evidence="7" id="KW-0862">Zinc</keyword>
<evidence type="ECO:0000256" key="4">
    <source>
        <dbReference type="ARBA" id="ARBA00022475"/>
    </source>
</evidence>
<dbReference type="RefSeq" id="WP_166189175.1">
    <property type="nucleotide sequence ID" value="NZ_CP049811.1"/>
</dbReference>
<dbReference type="AlphaFoldDB" id="A0A6G7VJT3"/>
<comment type="similarity">
    <text evidence="2">Belongs to the CorA metal ion transporter (MIT) (TC 1.A.35) family.</text>
</comment>
<proteinExistence type="inferred from homology"/>
<reference evidence="12 13" key="1">
    <citation type="submission" date="2020-03" db="EMBL/GenBank/DDBJ databases">
        <title>Complete genome sequence of Monaibacterium sp. ALG8 with diverse plasmids.</title>
        <authorList>
            <person name="Sun C."/>
        </authorList>
    </citation>
    <scope>NUCLEOTIDE SEQUENCE [LARGE SCALE GENOMIC DNA]</scope>
    <source>
        <strain evidence="12 13">ALG8</strain>
    </source>
</reference>
<name>A0A6G7VJT3_9RHOB</name>
<accession>A0A6G7VJT3</accession>
<dbReference type="Pfam" id="PF01544">
    <property type="entry name" value="CorA"/>
    <property type="match status" value="1"/>
</dbReference>
<evidence type="ECO:0000256" key="6">
    <source>
        <dbReference type="ARBA" id="ARBA00022692"/>
    </source>
</evidence>
<keyword evidence="3" id="KW-0813">Transport</keyword>
<evidence type="ECO:0000256" key="10">
    <source>
        <dbReference type="ARBA" id="ARBA00023136"/>
    </source>
</evidence>
<dbReference type="GO" id="GO:0000287">
    <property type="term" value="F:magnesium ion binding"/>
    <property type="evidence" value="ECO:0007669"/>
    <property type="project" value="TreeGrafter"/>
</dbReference>
<dbReference type="PANTHER" id="PTHR46494:SF3">
    <property type="entry name" value="ZINC TRANSPORT PROTEIN ZNTB"/>
    <property type="match status" value="1"/>
</dbReference>
<dbReference type="Proteomes" id="UP000500791">
    <property type="component" value="Chromosome"/>
</dbReference>
<dbReference type="GO" id="GO:0050897">
    <property type="term" value="F:cobalt ion binding"/>
    <property type="evidence" value="ECO:0007669"/>
    <property type="project" value="TreeGrafter"/>
</dbReference>
<evidence type="ECO:0000256" key="1">
    <source>
        <dbReference type="ARBA" id="ARBA00004651"/>
    </source>
</evidence>
<evidence type="ECO:0000313" key="12">
    <source>
        <dbReference type="EMBL" id="QIK40108.1"/>
    </source>
</evidence>
<feature type="transmembrane region" description="Helical" evidence="11">
    <location>
        <begin position="297"/>
        <end position="318"/>
    </location>
</feature>
<keyword evidence="6 11" id="KW-0812">Transmembrane</keyword>
<dbReference type="CDD" id="cd12833">
    <property type="entry name" value="ZntB-like_1"/>
    <property type="match status" value="1"/>
</dbReference>
<dbReference type="SUPFAM" id="SSF143865">
    <property type="entry name" value="CorA soluble domain-like"/>
    <property type="match status" value="1"/>
</dbReference>
<evidence type="ECO:0000256" key="11">
    <source>
        <dbReference type="SAM" id="Phobius"/>
    </source>
</evidence>
<dbReference type="GO" id="GO:0015087">
    <property type="term" value="F:cobalt ion transmembrane transporter activity"/>
    <property type="evidence" value="ECO:0007669"/>
    <property type="project" value="TreeGrafter"/>
</dbReference>
<gene>
    <name evidence="12" type="ORF">G8E03_04625</name>
</gene>
<dbReference type="InterPro" id="IPR045861">
    <property type="entry name" value="CorA_cytoplasmic_dom"/>
</dbReference>
<dbReference type="EMBL" id="CP049811">
    <property type="protein sequence ID" value="QIK40108.1"/>
    <property type="molecule type" value="Genomic_DNA"/>
</dbReference>
<dbReference type="GO" id="GO:0015095">
    <property type="term" value="F:magnesium ion transmembrane transporter activity"/>
    <property type="evidence" value="ECO:0007669"/>
    <property type="project" value="TreeGrafter"/>
</dbReference>
<keyword evidence="10 11" id="KW-0472">Membrane</keyword>
<evidence type="ECO:0000256" key="8">
    <source>
        <dbReference type="ARBA" id="ARBA00022989"/>
    </source>
</evidence>
<feature type="transmembrane region" description="Helical" evidence="11">
    <location>
        <begin position="263"/>
        <end position="285"/>
    </location>
</feature>
<evidence type="ECO:0000256" key="2">
    <source>
        <dbReference type="ARBA" id="ARBA00009765"/>
    </source>
</evidence>
<keyword evidence="5" id="KW-0997">Cell inner membrane</keyword>
<evidence type="ECO:0000256" key="9">
    <source>
        <dbReference type="ARBA" id="ARBA00023065"/>
    </source>
</evidence>
<dbReference type="SUPFAM" id="SSF144083">
    <property type="entry name" value="Magnesium transport protein CorA, transmembrane region"/>
    <property type="match status" value="1"/>
</dbReference>
<keyword evidence="13" id="KW-1185">Reference proteome</keyword>
<sequence>MNELILSSLILDGPRKGQVCPREEVEPLLDAETLLWAHLDADHPDADAFLDRHLPYVDDMLHEALVADDTRPRCVAVGGGALIMLRGVNLQAGALPEDMISIRLWIDARRVVTLRKRNLKAVEDLQANIRSGQGPTTPGAFIADFARLLTERMEPLLDTLEDTVAAQEQNVLDAPGPELRREIAATRRQMIILRRYIAPQRDAMRALKELNVDWLMLDDHHDLQETADRVMRHVEDLDMLRERAQVIRDELANILSDRMNRNLYTLAVLSAVFLPLGFITGLLGVNVGGIPGATASWAFAALCGVLAMIGGAILLMLWRRGWM</sequence>
<protein>
    <submittedName>
        <fullName evidence="12">Zinc transporter ZntB</fullName>
    </submittedName>
</protein>
<keyword evidence="9" id="KW-0406">Ion transport</keyword>
<evidence type="ECO:0000256" key="3">
    <source>
        <dbReference type="ARBA" id="ARBA00022448"/>
    </source>
</evidence>
<dbReference type="InterPro" id="IPR002523">
    <property type="entry name" value="MgTranspt_CorA/ZnTranspt_ZntB"/>
</dbReference>
<dbReference type="Gene3D" id="3.30.460.20">
    <property type="entry name" value="CorA soluble domain-like"/>
    <property type="match status" value="1"/>
</dbReference>
<dbReference type="Gene3D" id="1.20.58.340">
    <property type="entry name" value="Magnesium transport protein CorA, transmembrane region"/>
    <property type="match status" value="2"/>
</dbReference>
<comment type="subcellular location">
    <subcellularLocation>
        <location evidence="1">Cell membrane</location>
        <topology evidence="1">Multi-pass membrane protein</topology>
    </subcellularLocation>
</comment>
<dbReference type="GO" id="GO:0005886">
    <property type="term" value="C:plasma membrane"/>
    <property type="evidence" value="ECO:0007669"/>
    <property type="project" value="UniProtKB-SubCell"/>
</dbReference>
<evidence type="ECO:0000313" key="13">
    <source>
        <dbReference type="Proteomes" id="UP000500791"/>
    </source>
</evidence>
<keyword evidence="8 11" id="KW-1133">Transmembrane helix</keyword>